<accession>Q8VT21</accession>
<keyword evidence="1" id="KW-1133">Transmembrane helix</keyword>
<evidence type="ECO:0000256" key="1">
    <source>
        <dbReference type="SAM" id="Phobius"/>
    </source>
</evidence>
<sequence length="121" mass="14414">MSLKKMEDRSDIVINKVEKRDILILSSFVFVVMLIYNFGIKQMEFGDDAFFLKQFTHDFQSNYYEFLEFRYNEWTSRLVIEIALTQAVQHVFLWRVLNAIAMSIVALSLHYCLTQIIVEED</sequence>
<reference evidence="2" key="1">
    <citation type="journal article" date="2001" name="Plasmid">
        <title>Completion of the nucleotide sequence of the Enterococcus faecalis conjugative virulence plasmid pAD1 and identification of a second transfer origin.</title>
        <authorList>
            <person name="Francia M.V."/>
            <person name="Haas W."/>
            <person name="Wirth R."/>
            <person name="Samberger E."/>
            <person name="Muscholl-Silberhorn A."/>
            <person name="Gilmore M.S."/>
            <person name="Ike Y."/>
            <person name="Weaver K.E."/>
            <person name="An F.Y."/>
            <person name="Clewell D.B."/>
        </authorList>
    </citation>
    <scope>NUCLEOTIDE SEQUENCE</scope>
    <source>
        <strain evidence="2">DS16</strain>
        <plasmid evidence="2">pAD1</plasmid>
    </source>
</reference>
<keyword evidence="2" id="KW-0614">Plasmid</keyword>
<name>Q8VT21_ENTFL</name>
<proteinExistence type="predicted"/>
<keyword evidence="1" id="KW-0472">Membrane</keyword>
<geneLocation type="plasmid" evidence="2">
    <name>pAD1</name>
</geneLocation>
<dbReference type="EMBL" id="AH011360">
    <property type="protein sequence ID" value="AAL59474.1"/>
    <property type="molecule type" value="Genomic_DNA"/>
</dbReference>
<protein>
    <submittedName>
        <fullName evidence="2">Uncharacterized protein</fullName>
    </submittedName>
</protein>
<organism evidence="2">
    <name type="scientific">Enterococcus faecalis</name>
    <name type="common">Streptococcus faecalis</name>
    <dbReference type="NCBI Taxonomy" id="1351"/>
    <lineage>
        <taxon>Bacteria</taxon>
        <taxon>Bacillati</taxon>
        <taxon>Bacillota</taxon>
        <taxon>Bacilli</taxon>
        <taxon>Lactobacillales</taxon>
        <taxon>Enterococcaceae</taxon>
        <taxon>Enterococcus</taxon>
    </lineage>
</organism>
<evidence type="ECO:0000313" key="2">
    <source>
        <dbReference type="EMBL" id="AAL59474.1"/>
    </source>
</evidence>
<keyword evidence="1" id="KW-0812">Transmembrane</keyword>
<feature type="transmembrane region" description="Helical" evidence="1">
    <location>
        <begin position="92"/>
        <end position="113"/>
    </location>
</feature>
<dbReference type="AlphaFoldDB" id="Q8VT21"/>
<feature type="transmembrane region" description="Helical" evidence="1">
    <location>
        <begin position="21"/>
        <end position="40"/>
    </location>
</feature>